<dbReference type="Proteomes" id="UP000807342">
    <property type="component" value="Unassembled WGS sequence"/>
</dbReference>
<feature type="transmembrane region" description="Helical" evidence="1">
    <location>
        <begin position="45"/>
        <end position="70"/>
    </location>
</feature>
<evidence type="ECO:0000313" key="2">
    <source>
        <dbReference type="EMBL" id="KAF9450592.1"/>
    </source>
</evidence>
<feature type="transmembrane region" description="Helical" evidence="1">
    <location>
        <begin position="76"/>
        <end position="93"/>
    </location>
</feature>
<proteinExistence type="predicted"/>
<keyword evidence="1" id="KW-0812">Transmembrane</keyword>
<reference evidence="2" key="1">
    <citation type="submission" date="2020-11" db="EMBL/GenBank/DDBJ databases">
        <authorList>
            <consortium name="DOE Joint Genome Institute"/>
            <person name="Ahrendt S."/>
            <person name="Riley R."/>
            <person name="Andreopoulos W."/>
            <person name="Labutti K."/>
            <person name="Pangilinan J."/>
            <person name="Ruiz-Duenas F.J."/>
            <person name="Barrasa J.M."/>
            <person name="Sanchez-Garcia M."/>
            <person name="Camarero S."/>
            <person name="Miyauchi S."/>
            <person name="Serrano A."/>
            <person name="Linde D."/>
            <person name="Babiker R."/>
            <person name="Drula E."/>
            <person name="Ayuso-Fernandez I."/>
            <person name="Pacheco R."/>
            <person name="Padilla G."/>
            <person name="Ferreira P."/>
            <person name="Barriuso J."/>
            <person name="Kellner H."/>
            <person name="Castanera R."/>
            <person name="Alfaro M."/>
            <person name="Ramirez L."/>
            <person name="Pisabarro A.G."/>
            <person name="Kuo A."/>
            <person name="Tritt A."/>
            <person name="Lipzen A."/>
            <person name="He G."/>
            <person name="Yan M."/>
            <person name="Ng V."/>
            <person name="Cullen D."/>
            <person name="Martin F."/>
            <person name="Rosso M.-N."/>
            <person name="Henrissat B."/>
            <person name="Hibbett D."/>
            <person name="Martinez A.T."/>
            <person name="Grigoriev I.V."/>
        </authorList>
    </citation>
    <scope>NUCLEOTIDE SEQUENCE</scope>
    <source>
        <strain evidence="2">MF-IS2</strain>
    </source>
</reference>
<evidence type="ECO:0000256" key="1">
    <source>
        <dbReference type="SAM" id="Phobius"/>
    </source>
</evidence>
<evidence type="ECO:0000313" key="3">
    <source>
        <dbReference type="Proteomes" id="UP000807342"/>
    </source>
</evidence>
<feature type="transmembrane region" description="Helical" evidence="1">
    <location>
        <begin position="6"/>
        <end position="24"/>
    </location>
</feature>
<keyword evidence="1" id="KW-1133">Transmembrane helix</keyword>
<dbReference type="AlphaFoldDB" id="A0A9P6C3X3"/>
<name>A0A9P6C3X3_9AGAR</name>
<dbReference type="EMBL" id="MU151101">
    <property type="protein sequence ID" value="KAF9450592.1"/>
    <property type="molecule type" value="Genomic_DNA"/>
</dbReference>
<sequence length="126" mass="13762">MIGFISNILLNLYSTVFIATRLLLHRRMIVNTLGRAAPEMHHLRIVTILLESAAINIPITIVAAVGFAFGRVLGNVALPIVTACQSFASVLILHQVALGRAIGQQDGTESYSDSRRNHVVDTWISE</sequence>
<keyword evidence="1" id="KW-0472">Membrane</keyword>
<accession>A0A9P6C3X3</accession>
<gene>
    <name evidence="2" type="ORF">P691DRAFT_453596</name>
</gene>
<protein>
    <submittedName>
        <fullName evidence="2">Uncharacterized protein</fullName>
    </submittedName>
</protein>
<organism evidence="2 3">
    <name type="scientific">Macrolepiota fuliginosa MF-IS2</name>
    <dbReference type="NCBI Taxonomy" id="1400762"/>
    <lineage>
        <taxon>Eukaryota</taxon>
        <taxon>Fungi</taxon>
        <taxon>Dikarya</taxon>
        <taxon>Basidiomycota</taxon>
        <taxon>Agaricomycotina</taxon>
        <taxon>Agaricomycetes</taxon>
        <taxon>Agaricomycetidae</taxon>
        <taxon>Agaricales</taxon>
        <taxon>Agaricineae</taxon>
        <taxon>Agaricaceae</taxon>
        <taxon>Macrolepiota</taxon>
    </lineage>
</organism>
<keyword evidence="3" id="KW-1185">Reference proteome</keyword>
<comment type="caution">
    <text evidence="2">The sequence shown here is derived from an EMBL/GenBank/DDBJ whole genome shotgun (WGS) entry which is preliminary data.</text>
</comment>